<dbReference type="PROSITE" id="PS50053">
    <property type="entry name" value="UBIQUITIN_2"/>
    <property type="match status" value="1"/>
</dbReference>
<keyword evidence="6" id="KW-1185">Reference proteome</keyword>
<feature type="region of interest" description="Disordered" evidence="2">
    <location>
        <begin position="113"/>
        <end position="161"/>
    </location>
</feature>
<evidence type="ECO:0000313" key="5">
    <source>
        <dbReference type="EMBL" id="KAA8914562.1"/>
    </source>
</evidence>
<dbReference type="InterPro" id="IPR029071">
    <property type="entry name" value="Ubiquitin-like_domsf"/>
</dbReference>
<feature type="region of interest" description="Disordered" evidence="2">
    <location>
        <begin position="1"/>
        <end position="32"/>
    </location>
</feature>
<feature type="domain" description="Ubiquitin-like" evidence="3">
    <location>
        <begin position="67"/>
        <end position="116"/>
    </location>
</feature>
<dbReference type="GO" id="GO:0051087">
    <property type="term" value="F:protein-folding chaperone binding"/>
    <property type="evidence" value="ECO:0007669"/>
    <property type="project" value="InterPro"/>
</dbReference>
<proteinExistence type="predicted"/>
<evidence type="ECO:0000256" key="2">
    <source>
        <dbReference type="SAM" id="MobiDB-lite"/>
    </source>
</evidence>
<feature type="compositionally biased region" description="Pro residues" evidence="2">
    <location>
        <begin position="140"/>
        <end position="159"/>
    </location>
</feature>
<dbReference type="GO" id="GO:0050821">
    <property type="term" value="P:protein stabilization"/>
    <property type="evidence" value="ECO:0007669"/>
    <property type="project" value="TreeGrafter"/>
</dbReference>
<dbReference type="SUPFAM" id="SSF54236">
    <property type="entry name" value="Ubiquitin-like"/>
    <property type="match status" value="1"/>
</dbReference>
<dbReference type="PANTHER" id="PTHR12329:SF16">
    <property type="entry name" value="BAG FAMILY MOLECULAR CHAPERONE REGULATOR 1"/>
    <property type="match status" value="1"/>
</dbReference>
<organism evidence="5 6">
    <name type="scientific">Sphaerosporella brunnea</name>
    <dbReference type="NCBI Taxonomy" id="1250544"/>
    <lineage>
        <taxon>Eukaryota</taxon>
        <taxon>Fungi</taxon>
        <taxon>Dikarya</taxon>
        <taxon>Ascomycota</taxon>
        <taxon>Pezizomycotina</taxon>
        <taxon>Pezizomycetes</taxon>
        <taxon>Pezizales</taxon>
        <taxon>Pyronemataceae</taxon>
        <taxon>Sphaerosporella</taxon>
    </lineage>
</organism>
<dbReference type="InterPro" id="IPR003103">
    <property type="entry name" value="BAG_domain"/>
</dbReference>
<dbReference type="GO" id="GO:0016020">
    <property type="term" value="C:membrane"/>
    <property type="evidence" value="ECO:0007669"/>
    <property type="project" value="TreeGrafter"/>
</dbReference>
<evidence type="ECO:0000259" key="3">
    <source>
        <dbReference type="PROSITE" id="PS50053"/>
    </source>
</evidence>
<dbReference type="Pfam" id="PF00240">
    <property type="entry name" value="ubiquitin"/>
    <property type="match status" value="1"/>
</dbReference>
<reference evidence="5 6" key="1">
    <citation type="submission" date="2019-09" db="EMBL/GenBank/DDBJ databases">
        <title>Draft genome of the ectomycorrhizal ascomycete Sphaerosporella brunnea.</title>
        <authorList>
            <consortium name="DOE Joint Genome Institute"/>
            <person name="Benucci G.M."/>
            <person name="Marozzi G."/>
            <person name="Antonielli L."/>
            <person name="Sanchez S."/>
            <person name="Marco P."/>
            <person name="Wang X."/>
            <person name="Falini L.B."/>
            <person name="Barry K."/>
            <person name="Haridas S."/>
            <person name="Lipzen A."/>
            <person name="Labutti K."/>
            <person name="Grigoriev I.V."/>
            <person name="Murat C."/>
            <person name="Martin F."/>
            <person name="Albertini E."/>
            <person name="Donnini D."/>
            <person name="Bonito G."/>
        </authorList>
    </citation>
    <scope>NUCLEOTIDE SEQUENCE [LARGE SCALE GENOMIC DNA]</scope>
    <source>
        <strain evidence="5 6">Sb_GMNB300</strain>
    </source>
</reference>
<gene>
    <name evidence="5" type="ORF">FN846DRAFT_566600</name>
</gene>
<dbReference type="Gene3D" id="3.10.20.90">
    <property type="entry name" value="Phosphatidylinositol 3-kinase Catalytic Subunit, Chain A, domain 1"/>
    <property type="match status" value="1"/>
</dbReference>
<dbReference type="PROSITE" id="PS51035">
    <property type="entry name" value="BAG"/>
    <property type="match status" value="1"/>
</dbReference>
<dbReference type="EMBL" id="VXIS01000005">
    <property type="protein sequence ID" value="KAA8914562.1"/>
    <property type="molecule type" value="Genomic_DNA"/>
</dbReference>
<protein>
    <submittedName>
        <fullName evidence="5">BAG domain-containing protein</fullName>
    </submittedName>
</protein>
<dbReference type="SUPFAM" id="SSF63491">
    <property type="entry name" value="BAG domain"/>
    <property type="match status" value="1"/>
</dbReference>
<name>A0A5J5FAG2_9PEZI</name>
<dbReference type="GO" id="GO:0005829">
    <property type="term" value="C:cytosol"/>
    <property type="evidence" value="ECO:0007669"/>
    <property type="project" value="TreeGrafter"/>
</dbReference>
<dbReference type="PANTHER" id="PTHR12329">
    <property type="entry name" value="BCL2-ASSOCIATED ATHANOGENE"/>
    <property type="match status" value="1"/>
</dbReference>
<dbReference type="InParanoid" id="A0A5J5FAG2"/>
<dbReference type="InterPro" id="IPR000626">
    <property type="entry name" value="Ubiquitin-like_dom"/>
</dbReference>
<dbReference type="SMART" id="SM00264">
    <property type="entry name" value="BAG"/>
    <property type="match status" value="1"/>
</dbReference>
<accession>A0A5J5FAG2</accession>
<dbReference type="Pfam" id="PF02179">
    <property type="entry name" value="BAG"/>
    <property type="match status" value="1"/>
</dbReference>
<keyword evidence="1" id="KW-0143">Chaperone</keyword>
<feature type="domain" description="BAG" evidence="4">
    <location>
        <begin position="179"/>
        <end position="242"/>
    </location>
</feature>
<dbReference type="GO" id="GO:0000774">
    <property type="term" value="F:adenyl-nucleotide exchange factor activity"/>
    <property type="evidence" value="ECO:0007669"/>
    <property type="project" value="TreeGrafter"/>
</dbReference>
<evidence type="ECO:0000313" key="6">
    <source>
        <dbReference type="Proteomes" id="UP000326924"/>
    </source>
</evidence>
<dbReference type="GO" id="GO:0005634">
    <property type="term" value="C:nucleus"/>
    <property type="evidence" value="ECO:0007669"/>
    <property type="project" value="TreeGrafter"/>
</dbReference>
<dbReference type="InterPro" id="IPR039773">
    <property type="entry name" value="BAG_chaperone_regulator"/>
</dbReference>
<dbReference type="AlphaFoldDB" id="A0A5J5FAG2"/>
<evidence type="ECO:0000256" key="1">
    <source>
        <dbReference type="ARBA" id="ARBA00023186"/>
    </source>
</evidence>
<comment type="caution">
    <text evidence="5">The sequence shown here is derived from an EMBL/GenBank/DDBJ whole genome shotgun (WGS) entry which is preliminary data.</text>
</comment>
<dbReference type="InterPro" id="IPR036533">
    <property type="entry name" value="BAG_dom_sf"/>
</dbReference>
<dbReference type="Gene3D" id="1.20.58.120">
    <property type="entry name" value="BAG domain"/>
    <property type="match status" value="1"/>
</dbReference>
<evidence type="ECO:0000259" key="4">
    <source>
        <dbReference type="PROSITE" id="PS51035"/>
    </source>
</evidence>
<sequence>MRRFLGGLRGGSSGSPGAYSSPAHTGPISGNNAVDPYRAEDVLTIKHGSNEYLFKYPVNTIASHVLTVGHLREKCAEVTGVDPKRLSLICAGRKLNDDEATLQSIGIEHGGKILAMGSNAPPPNKPTRNSDAAAAASSSTPPPAATPSPQPQKPKPPVGPAEKIETVRGHVISTLLPLVHDFIAGKGDENKRDDMHRRLTETIMAEVLKLDGVETDDPAIRARRKEVVKEVQGLLDALDKALADFNSS</sequence>
<dbReference type="Proteomes" id="UP000326924">
    <property type="component" value="Unassembled WGS sequence"/>
</dbReference>
<dbReference type="OrthoDB" id="417450at2759"/>